<dbReference type="OrthoDB" id="416253at2759"/>
<dbReference type="InterPro" id="IPR020471">
    <property type="entry name" value="AKR"/>
</dbReference>
<dbReference type="EMBL" id="KE720780">
    <property type="protein sequence ID" value="ERF76128.1"/>
    <property type="molecule type" value="Genomic_DNA"/>
</dbReference>
<gene>
    <name evidence="8" type="ORF">EPUS_01461</name>
</gene>
<sequence length="417" mass="46724">MGLSPICKPRRLRIYGLVLRNSFANASPASSVAFLSKPPASNHEHPSRICHQGRALVTIDGCRDSKRVLEAYGTHSSVHHKFLFHALHHTNQVLGQNVFFEDHLGLNTHFDEPSGLSLQNVVAKTSLDLLIDGKYLKILCGEEVHMCQSGKWHQQQVHVLVETGGLQIVGMAGRRWRLCVDSAQMYHNEREVGSAILQFLSGPTNSNGLKREDIFFTSKLASNSSYEAARKSIRQSVKTCGLGYIDLFLLHSPYGGKTKRLECWRAVEDAIQDGDVKTGGVSNFGVKHLEELMASKPRIMPAVNQIEVHPFNTRTSITSFCQKHGIIVEAYAPLVRALRMKHPVIQSFSKKYGCTPAQLMIRWSLQHGFIPLPKSVTKHRIQENANIGGFHIEEQDMKKLDTLDEYLVTDWDPVDAD</sequence>
<dbReference type="PROSITE" id="PS00063">
    <property type="entry name" value="ALDOKETO_REDUCTASE_3"/>
    <property type="match status" value="1"/>
</dbReference>
<accession>U1GUL2</accession>
<organism evidence="8 9">
    <name type="scientific">Endocarpon pusillum (strain Z07020 / HMAS-L-300199)</name>
    <name type="common">Lichen-forming fungus</name>
    <dbReference type="NCBI Taxonomy" id="1263415"/>
    <lineage>
        <taxon>Eukaryota</taxon>
        <taxon>Fungi</taxon>
        <taxon>Dikarya</taxon>
        <taxon>Ascomycota</taxon>
        <taxon>Pezizomycotina</taxon>
        <taxon>Eurotiomycetes</taxon>
        <taxon>Chaetothyriomycetidae</taxon>
        <taxon>Verrucariales</taxon>
        <taxon>Verrucariaceae</taxon>
        <taxon>Endocarpon</taxon>
    </lineage>
</organism>
<evidence type="ECO:0000256" key="1">
    <source>
        <dbReference type="ARBA" id="ARBA00012845"/>
    </source>
</evidence>
<dbReference type="InterPro" id="IPR023210">
    <property type="entry name" value="NADP_OxRdtase_dom"/>
</dbReference>
<protein>
    <recommendedName>
        <fullName evidence="1">D-xylose reductase [NAD(P)H]</fullName>
        <ecNumber evidence="1">1.1.1.307</ecNumber>
    </recommendedName>
</protein>
<evidence type="ECO:0000256" key="5">
    <source>
        <dbReference type="ARBA" id="ARBA00049485"/>
    </source>
</evidence>
<comment type="catalytic activity">
    <reaction evidence="5">
        <text>xylitol + NAD(+) = D-xylose + NADH + H(+)</text>
        <dbReference type="Rhea" id="RHEA:27441"/>
        <dbReference type="ChEBI" id="CHEBI:15378"/>
        <dbReference type="ChEBI" id="CHEBI:17151"/>
        <dbReference type="ChEBI" id="CHEBI:53455"/>
        <dbReference type="ChEBI" id="CHEBI:57540"/>
        <dbReference type="ChEBI" id="CHEBI:57945"/>
        <dbReference type="EC" id="1.1.1.307"/>
    </reaction>
</comment>
<evidence type="ECO:0000256" key="3">
    <source>
        <dbReference type="ARBA" id="ARBA00025065"/>
    </source>
</evidence>
<comment type="catalytic activity">
    <reaction evidence="4">
        <text>xylitol + NADP(+) = D-xylose + NADPH + H(+)</text>
        <dbReference type="Rhea" id="RHEA:27445"/>
        <dbReference type="ChEBI" id="CHEBI:15378"/>
        <dbReference type="ChEBI" id="CHEBI:17151"/>
        <dbReference type="ChEBI" id="CHEBI:53455"/>
        <dbReference type="ChEBI" id="CHEBI:57783"/>
        <dbReference type="ChEBI" id="CHEBI:58349"/>
        <dbReference type="EC" id="1.1.1.307"/>
    </reaction>
</comment>
<name>U1GUL2_ENDPU</name>
<evidence type="ECO:0000259" key="6">
    <source>
        <dbReference type="Pfam" id="PF00248"/>
    </source>
</evidence>
<dbReference type="Pfam" id="PF10017">
    <property type="entry name" value="Methyltransf_33"/>
    <property type="match status" value="1"/>
</dbReference>
<keyword evidence="2" id="KW-0560">Oxidoreductase</keyword>
<evidence type="ECO:0000313" key="9">
    <source>
        <dbReference type="Proteomes" id="UP000019373"/>
    </source>
</evidence>
<comment type="function">
    <text evidence="3">Catalyzes the initial reaction in the xylose utilization pathway by reducing D-xylose into xylitol. Xylose is a major component of hemicelluloses such as xylan. Most fungi utilize D-xylose via three enzymatic reactions, xylose reductase (XR), xylitol dehydrogenase (XDH), and xylulokinase, to form xylulose 5-phosphate, which enters pentose phosphate pathway.</text>
</comment>
<feature type="domain" description="NADP-dependent oxidoreductase" evidence="6">
    <location>
        <begin position="179"/>
        <end position="404"/>
    </location>
</feature>
<proteinExistence type="predicted"/>
<feature type="domain" description="Histidine-specific methyltransferase SAM-dependent" evidence="7">
    <location>
        <begin position="17"/>
        <end position="169"/>
    </location>
</feature>
<dbReference type="PANTHER" id="PTHR43827">
    <property type="entry name" value="2,5-DIKETO-D-GLUCONIC ACID REDUCTASE"/>
    <property type="match status" value="1"/>
</dbReference>
<dbReference type="RefSeq" id="XP_007786594.1">
    <property type="nucleotide sequence ID" value="XM_007788404.1"/>
</dbReference>
<dbReference type="HOGENOM" id="CLU_658938_0_0_1"/>
<dbReference type="InterPro" id="IPR018170">
    <property type="entry name" value="Aldo/ket_reductase_CS"/>
</dbReference>
<dbReference type="InterPro" id="IPR036812">
    <property type="entry name" value="NAD(P)_OxRdtase_dom_sf"/>
</dbReference>
<evidence type="ECO:0000313" key="8">
    <source>
        <dbReference type="EMBL" id="ERF76128.1"/>
    </source>
</evidence>
<dbReference type="EC" id="1.1.1.307" evidence="1"/>
<dbReference type="PANTHER" id="PTHR43827:SF13">
    <property type="entry name" value="ALDO_KETO REDUCTASE FAMILY PROTEIN"/>
    <property type="match status" value="1"/>
</dbReference>
<dbReference type="PRINTS" id="PR00069">
    <property type="entry name" value="ALDKETRDTASE"/>
</dbReference>
<dbReference type="InterPro" id="IPR019257">
    <property type="entry name" value="MeTrfase_dom"/>
</dbReference>
<dbReference type="Gene3D" id="3.20.20.100">
    <property type="entry name" value="NADP-dependent oxidoreductase domain"/>
    <property type="match status" value="1"/>
</dbReference>
<dbReference type="GeneID" id="19236518"/>
<keyword evidence="9" id="KW-1185">Reference proteome</keyword>
<dbReference type="SUPFAM" id="SSF51430">
    <property type="entry name" value="NAD(P)-linked oxidoreductase"/>
    <property type="match status" value="1"/>
</dbReference>
<dbReference type="GO" id="GO:0016616">
    <property type="term" value="F:oxidoreductase activity, acting on the CH-OH group of donors, NAD or NADP as acceptor"/>
    <property type="evidence" value="ECO:0007669"/>
    <property type="project" value="UniProtKB-ARBA"/>
</dbReference>
<evidence type="ECO:0000256" key="2">
    <source>
        <dbReference type="ARBA" id="ARBA00023002"/>
    </source>
</evidence>
<dbReference type="eggNOG" id="KOG1577">
    <property type="taxonomic scope" value="Eukaryota"/>
</dbReference>
<dbReference type="FunFam" id="3.20.20.100:FF:000002">
    <property type="entry name" value="2,5-diketo-D-gluconic acid reductase A"/>
    <property type="match status" value="1"/>
</dbReference>
<reference evidence="9" key="1">
    <citation type="journal article" date="2014" name="BMC Genomics">
        <title>Genome characteristics reveal the impact of lichenization on lichen-forming fungus Endocarpon pusillum Hedwig (Verrucariales, Ascomycota).</title>
        <authorList>
            <person name="Wang Y.-Y."/>
            <person name="Liu B."/>
            <person name="Zhang X.-Y."/>
            <person name="Zhou Q.-M."/>
            <person name="Zhang T."/>
            <person name="Li H."/>
            <person name="Yu Y.-F."/>
            <person name="Zhang X.-L."/>
            <person name="Hao X.-Y."/>
            <person name="Wang M."/>
            <person name="Wang L."/>
            <person name="Wei J.-C."/>
        </authorList>
    </citation>
    <scope>NUCLEOTIDE SEQUENCE [LARGE SCALE GENOMIC DNA]</scope>
    <source>
        <strain evidence="9">Z07020 / HMAS-L-300199</strain>
    </source>
</reference>
<dbReference type="AlphaFoldDB" id="U1GUL2"/>
<dbReference type="Pfam" id="PF00248">
    <property type="entry name" value="Aldo_ket_red"/>
    <property type="match status" value="1"/>
</dbReference>
<dbReference type="CDD" id="cd19071">
    <property type="entry name" value="AKR_AKR1-5-like"/>
    <property type="match status" value="1"/>
</dbReference>
<evidence type="ECO:0000259" key="7">
    <source>
        <dbReference type="Pfam" id="PF10017"/>
    </source>
</evidence>
<evidence type="ECO:0000256" key="4">
    <source>
        <dbReference type="ARBA" id="ARBA00047534"/>
    </source>
</evidence>
<dbReference type="Proteomes" id="UP000019373">
    <property type="component" value="Unassembled WGS sequence"/>
</dbReference>